<dbReference type="InterPro" id="IPR005467">
    <property type="entry name" value="His_kinase_dom"/>
</dbReference>
<dbReference type="OrthoDB" id="8552871at2"/>
<feature type="domain" description="Response regulatory" evidence="10">
    <location>
        <begin position="806"/>
        <end position="922"/>
    </location>
</feature>
<dbReference type="InterPro" id="IPR003594">
    <property type="entry name" value="HATPase_dom"/>
</dbReference>
<dbReference type="InterPro" id="IPR008207">
    <property type="entry name" value="Sig_transdc_His_kin_Hpt_dom"/>
</dbReference>
<dbReference type="CDD" id="cd16922">
    <property type="entry name" value="HATPase_EvgS-ArcB-TorS-like"/>
    <property type="match status" value="1"/>
</dbReference>
<comment type="function">
    <text evidence="5">Member of the two-component regulatory system BvgS/BvgA. Phosphorylates BvgA via a four-step phosphorelay in response to environmental signals.</text>
</comment>
<dbReference type="Pfam" id="PF08448">
    <property type="entry name" value="PAS_4"/>
    <property type="match status" value="1"/>
</dbReference>
<dbReference type="Gene3D" id="1.10.287.130">
    <property type="match status" value="1"/>
</dbReference>
<dbReference type="FunFam" id="3.30.565.10:FF:000010">
    <property type="entry name" value="Sensor histidine kinase RcsC"/>
    <property type="match status" value="1"/>
</dbReference>
<dbReference type="InterPro" id="IPR013656">
    <property type="entry name" value="PAS_4"/>
</dbReference>
<evidence type="ECO:0000256" key="3">
    <source>
        <dbReference type="ARBA" id="ARBA00022553"/>
    </source>
</evidence>
<evidence type="ECO:0000313" key="13">
    <source>
        <dbReference type="EMBL" id="TYC54933.1"/>
    </source>
</evidence>
<organism evidence="13 14">
    <name type="scientific">Zoogloea oleivorans</name>
    <dbReference type="NCBI Taxonomy" id="1552750"/>
    <lineage>
        <taxon>Bacteria</taxon>
        <taxon>Pseudomonadati</taxon>
        <taxon>Pseudomonadota</taxon>
        <taxon>Betaproteobacteria</taxon>
        <taxon>Rhodocyclales</taxon>
        <taxon>Zoogloeaceae</taxon>
        <taxon>Zoogloea</taxon>
    </lineage>
</organism>
<dbReference type="InterPro" id="IPR004358">
    <property type="entry name" value="Sig_transdc_His_kin-like_C"/>
</dbReference>
<dbReference type="PANTHER" id="PTHR45339:SF5">
    <property type="entry name" value="HISTIDINE KINASE"/>
    <property type="match status" value="1"/>
</dbReference>
<evidence type="ECO:0000256" key="5">
    <source>
        <dbReference type="ARBA" id="ARBA00058004"/>
    </source>
</evidence>
<dbReference type="InterPro" id="IPR036890">
    <property type="entry name" value="HATPase_C_sf"/>
</dbReference>
<feature type="domain" description="PAC" evidence="11">
    <location>
        <begin position="489"/>
        <end position="542"/>
    </location>
</feature>
<dbReference type="RefSeq" id="WP_148580065.1">
    <property type="nucleotide sequence ID" value="NZ_SDKK01000015.1"/>
</dbReference>
<dbReference type="Pfam" id="PF00512">
    <property type="entry name" value="HisKA"/>
    <property type="match status" value="1"/>
</dbReference>
<dbReference type="InterPro" id="IPR003661">
    <property type="entry name" value="HisK_dim/P_dom"/>
</dbReference>
<dbReference type="InterPro" id="IPR036097">
    <property type="entry name" value="HisK_dim/P_sf"/>
</dbReference>
<dbReference type="SMART" id="SM00388">
    <property type="entry name" value="HisKA"/>
    <property type="match status" value="1"/>
</dbReference>
<dbReference type="SUPFAM" id="SSF55785">
    <property type="entry name" value="PYP-like sensor domain (PAS domain)"/>
    <property type="match status" value="4"/>
</dbReference>
<dbReference type="GO" id="GO:0005524">
    <property type="term" value="F:ATP binding"/>
    <property type="evidence" value="ECO:0007669"/>
    <property type="project" value="UniProtKB-KW"/>
</dbReference>
<dbReference type="Gene3D" id="1.20.120.160">
    <property type="entry name" value="HPT domain"/>
    <property type="match status" value="1"/>
</dbReference>
<feature type="domain" description="PAC" evidence="11">
    <location>
        <begin position="92"/>
        <end position="146"/>
    </location>
</feature>
<evidence type="ECO:0000256" key="2">
    <source>
        <dbReference type="ARBA" id="ARBA00012438"/>
    </source>
</evidence>
<dbReference type="InterPro" id="IPR036641">
    <property type="entry name" value="HPT_dom_sf"/>
</dbReference>
<dbReference type="InterPro" id="IPR011006">
    <property type="entry name" value="CheY-like_superfamily"/>
</dbReference>
<evidence type="ECO:0000256" key="4">
    <source>
        <dbReference type="ARBA" id="ARBA00023012"/>
    </source>
</evidence>
<feature type="modified residue" description="Phosphohistidine" evidence="7">
    <location>
        <position position="1000"/>
    </location>
</feature>
<evidence type="ECO:0000313" key="14">
    <source>
        <dbReference type="Proteomes" id="UP000389128"/>
    </source>
</evidence>
<dbReference type="PROSITE" id="PS50110">
    <property type="entry name" value="RESPONSE_REGULATORY"/>
    <property type="match status" value="1"/>
</dbReference>
<feature type="domain" description="PAC" evidence="11">
    <location>
        <begin position="362"/>
        <end position="417"/>
    </location>
</feature>
<protein>
    <recommendedName>
        <fullName evidence="6">Virulence sensor protein BvgS</fullName>
        <ecNumber evidence="2">2.7.13.3</ecNumber>
    </recommendedName>
</protein>
<feature type="domain" description="Histidine kinase" evidence="9">
    <location>
        <begin position="560"/>
        <end position="782"/>
    </location>
</feature>
<evidence type="ECO:0000256" key="1">
    <source>
        <dbReference type="ARBA" id="ARBA00000085"/>
    </source>
</evidence>
<dbReference type="CDD" id="cd00082">
    <property type="entry name" value="HisKA"/>
    <property type="match status" value="1"/>
</dbReference>
<dbReference type="CDD" id="cd00130">
    <property type="entry name" value="PAS"/>
    <property type="match status" value="3"/>
</dbReference>
<evidence type="ECO:0000256" key="8">
    <source>
        <dbReference type="PROSITE-ProRule" id="PRU00169"/>
    </source>
</evidence>
<dbReference type="SUPFAM" id="SSF47384">
    <property type="entry name" value="Homodimeric domain of signal transducing histidine kinase"/>
    <property type="match status" value="1"/>
</dbReference>
<keyword evidence="3 8" id="KW-0597">Phosphoprotein</keyword>
<dbReference type="Gene3D" id="3.40.50.2300">
    <property type="match status" value="1"/>
</dbReference>
<dbReference type="SMART" id="SM00091">
    <property type="entry name" value="PAS"/>
    <property type="match status" value="4"/>
</dbReference>
<evidence type="ECO:0000259" key="9">
    <source>
        <dbReference type="PROSITE" id="PS50109"/>
    </source>
</evidence>
<dbReference type="InterPro" id="IPR000700">
    <property type="entry name" value="PAS-assoc_C"/>
</dbReference>
<dbReference type="Pfam" id="PF08447">
    <property type="entry name" value="PAS_3"/>
    <property type="match status" value="3"/>
</dbReference>
<dbReference type="PANTHER" id="PTHR45339">
    <property type="entry name" value="HYBRID SIGNAL TRANSDUCTION HISTIDINE KINASE J"/>
    <property type="match status" value="1"/>
</dbReference>
<dbReference type="InterPro" id="IPR035965">
    <property type="entry name" value="PAS-like_dom_sf"/>
</dbReference>
<dbReference type="SUPFAM" id="SSF47226">
    <property type="entry name" value="Histidine-containing phosphotransfer domain, HPT domain"/>
    <property type="match status" value="1"/>
</dbReference>
<evidence type="ECO:0000259" key="11">
    <source>
        <dbReference type="PROSITE" id="PS50113"/>
    </source>
</evidence>
<dbReference type="SMART" id="SM00448">
    <property type="entry name" value="REC"/>
    <property type="match status" value="1"/>
</dbReference>
<proteinExistence type="predicted"/>
<dbReference type="SMART" id="SM00086">
    <property type="entry name" value="PAC"/>
    <property type="match status" value="4"/>
</dbReference>
<dbReference type="InterPro" id="IPR000014">
    <property type="entry name" value="PAS"/>
</dbReference>
<dbReference type="EC" id="2.7.13.3" evidence="2"/>
<comment type="catalytic activity">
    <reaction evidence="1">
        <text>ATP + protein L-histidine = ADP + protein N-phospho-L-histidine.</text>
        <dbReference type="EC" id="2.7.13.3"/>
    </reaction>
</comment>
<dbReference type="Proteomes" id="UP000389128">
    <property type="component" value="Unassembled WGS sequence"/>
</dbReference>
<dbReference type="Pfam" id="PF01627">
    <property type="entry name" value="Hpt"/>
    <property type="match status" value="1"/>
</dbReference>
<accession>A0A6C2CNG1</accession>
<dbReference type="NCBIfam" id="TIGR00229">
    <property type="entry name" value="sensory_box"/>
    <property type="match status" value="3"/>
</dbReference>
<gene>
    <name evidence="13" type="ORF">ETQ85_15885</name>
</gene>
<keyword evidence="14" id="KW-1185">Reference proteome</keyword>
<dbReference type="InterPro" id="IPR013655">
    <property type="entry name" value="PAS_fold_3"/>
</dbReference>
<comment type="caution">
    <text evidence="13">The sequence shown here is derived from an EMBL/GenBank/DDBJ whole genome shotgun (WGS) entry which is preliminary data.</text>
</comment>
<dbReference type="PROSITE" id="PS50113">
    <property type="entry name" value="PAC"/>
    <property type="match status" value="4"/>
</dbReference>
<dbReference type="Gene3D" id="3.30.565.10">
    <property type="entry name" value="Histidine kinase-like ATPase, C-terminal domain"/>
    <property type="match status" value="1"/>
</dbReference>
<evidence type="ECO:0000259" key="10">
    <source>
        <dbReference type="PROSITE" id="PS50110"/>
    </source>
</evidence>
<dbReference type="SUPFAM" id="SSF52172">
    <property type="entry name" value="CheY-like"/>
    <property type="match status" value="1"/>
</dbReference>
<dbReference type="Pfam" id="PF02518">
    <property type="entry name" value="HATPase_c"/>
    <property type="match status" value="1"/>
</dbReference>
<evidence type="ECO:0000256" key="7">
    <source>
        <dbReference type="PROSITE-ProRule" id="PRU00110"/>
    </source>
</evidence>
<evidence type="ECO:0000259" key="12">
    <source>
        <dbReference type="PROSITE" id="PS50894"/>
    </source>
</evidence>
<dbReference type="GO" id="GO:0000155">
    <property type="term" value="F:phosphorelay sensor kinase activity"/>
    <property type="evidence" value="ECO:0007669"/>
    <property type="project" value="InterPro"/>
</dbReference>
<name>A0A6C2CNG1_9RHOO</name>
<dbReference type="GO" id="GO:0005886">
    <property type="term" value="C:plasma membrane"/>
    <property type="evidence" value="ECO:0007669"/>
    <property type="project" value="UniProtKB-SubCell"/>
</dbReference>
<dbReference type="PRINTS" id="PR00344">
    <property type="entry name" value="BCTRLSENSOR"/>
</dbReference>
<dbReference type="PROSITE" id="PS50109">
    <property type="entry name" value="HIS_KIN"/>
    <property type="match status" value="1"/>
</dbReference>
<dbReference type="EMBL" id="SDKK01000015">
    <property type="protein sequence ID" value="TYC54933.1"/>
    <property type="molecule type" value="Genomic_DNA"/>
</dbReference>
<dbReference type="SMART" id="SM00387">
    <property type="entry name" value="HATPase_c"/>
    <property type="match status" value="1"/>
</dbReference>
<dbReference type="SUPFAM" id="SSF55874">
    <property type="entry name" value="ATPase domain of HSP90 chaperone/DNA topoisomerase II/histidine kinase"/>
    <property type="match status" value="1"/>
</dbReference>
<feature type="domain" description="PAC" evidence="11">
    <location>
        <begin position="222"/>
        <end position="274"/>
    </location>
</feature>
<dbReference type="Pfam" id="PF00072">
    <property type="entry name" value="Response_reg"/>
    <property type="match status" value="1"/>
</dbReference>
<dbReference type="InterPro" id="IPR001610">
    <property type="entry name" value="PAC"/>
</dbReference>
<keyword evidence="4" id="KW-0902">Two-component regulatory system</keyword>
<sequence>MSAPAFDAALVHDPHSDLLFKSLPLGIVFHDCQGNITAANPAAEAILGWTCNQMDGLTARDPRWNAIHEDGSPFDDAEHPAMLSLRTRQPVRNVVMGIVNPRLDQRIWLTISATPIPGETPGQTQGVYTVFQDITEQKLQAEKLKQASEYLSLAEKCAKAGAWDWDIDTRKLSWSNGLFALFGLDPAKTEASFETWTSIVHPDDEQSVETSIAQAVRDRKPLFCQYRIVRPGGEIRWVEAYGDTAYDKSGNPRRQTGVCIDTTERKRLALDNAELEYLVTERSQAEERLRLAAGAAHFGIFENDLLLGTTFWSYETRVILGVSAEAPATPPGLIPDFVHPQDAAPVMASYERALDPAGNGVIENTHRIIRPDGSIRWIQHKGQAQFAGSGQQRHPVRLRGVMVDITPLKLAEQALRASEEDLKWAQTIGKIGNWRVNITLQQVTLSEEARRIFGVTGEGPFDVNDIFSRIHPEDQAYVGQEWRAALQGKPYDIEHRLLMNDQVAWVRERAELERDANGIVQSGFGVIQDITDRKQAEKALREAKETADSATQAKSAFLANMSHEIRTPLNVIIGLAELLRRDLTTPVQIRKLDQLNESSEHLLAIINDILDLSKIESEQFSLDHTEFHLYTLVNRVVRLFDSKAQEKGLTLITDVEPELHALRLQGDALRLSQVLINLCGNAIKFTHQGTVCVRIGWVAEDAASVTLRFSVSDTGCGIAPSDLARLFQSFMQVDTSMTRSYGGSGLGLAISHHLVTLMGGKFWVDSQPGTGSAFSFELRLQRATEPLATTQEEPTLARAADFSGMRILLAEDHPQSQEILLEMLENLGCEGDVAADGHEAVACARSRVYDLVLMDLQMPRMDGLEATRAIRALPEYRDIPIVALTANVFVEDRQRCLAAGMNGHLGKPVTPARLAAALGQWLPGLRVPDDTATLCDSALSRALMQIPGIQVSDNWRKSDEQILAYSALLDRFIHTHHEQIATLQARIAAHEHEAAKSLAHSIKGIAGLIGARRLADLMEQIAQGLCMNIEQSRLDDLARQSKAELAGLAEAMRTLPVQALRISQG</sequence>
<feature type="modified residue" description="4-aspartylphosphate" evidence="8">
    <location>
        <position position="855"/>
    </location>
</feature>
<evidence type="ECO:0000256" key="6">
    <source>
        <dbReference type="ARBA" id="ARBA00070152"/>
    </source>
</evidence>
<dbReference type="AlphaFoldDB" id="A0A6C2CNG1"/>
<feature type="domain" description="HPt" evidence="12">
    <location>
        <begin position="961"/>
        <end position="1055"/>
    </location>
</feature>
<dbReference type="CDD" id="cd17546">
    <property type="entry name" value="REC_hyHK_CKI1_RcsC-like"/>
    <property type="match status" value="1"/>
</dbReference>
<dbReference type="InterPro" id="IPR001789">
    <property type="entry name" value="Sig_transdc_resp-reg_receiver"/>
</dbReference>
<dbReference type="Gene3D" id="3.30.450.20">
    <property type="entry name" value="PAS domain"/>
    <property type="match status" value="4"/>
</dbReference>
<dbReference type="Gene3D" id="2.10.70.100">
    <property type="match status" value="3"/>
</dbReference>
<reference evidence="13 14" key="1">
    <citation type="submission" date="2019-01" db="EMBL/GenBank/DDBJ databases">
        <title>Zoogloea oleivorans genome sequencing and assembly.</title>
        <authorList>
            <person name="Tancsics A."/>
            <person name="Farkas M."/>
            <person name="Kriszt B."/>
            <person name="Maroti G."/>
            <person name="Horvath B."/>
        </authorList>
    </citation>
    <scope>NUCLEOTIDE SEQUENCE [LARGE SCALE GENOMIC DNA]</scope>
    <source>
        <strain evidence="13 14">Buc</strain>
    </source>
</reference>
<dbReference type="PROSITE" id="PS50894">
    <property type="entry name" value="HPT"/>
    <property type="match status" value="1"/>
</dbReference>